<dbReference type="SUPFAM" id="SSF57850">
    <property type="entry name" value="RING/U-box"/>
    <property type="match status" value="2"/>
</dbReference>
<evidence type="ECO:0000256" key="3">
    <source>
        <dbReference type="ARBA" id="ARBA00022737"/>
    </source>
</evidence>
<evidence type="ECO:0000256" key="1">
    <source>
        <dbReference type="ARBA" id="ARBA00022679"/>
    </source>
</evidence>
<keyword evidence="2" id="KW-0479">Metal-binding</keyword>
<evidence type="ECO:0000256" key="9">
    <source>
        <dbReference type="SAM" id="Phobius"/>
    </source>
</evidence>
<keyword evidence="4 7" id="KW-0863">Zinc-finger</keyword>
<evidence type="ECO:0000256" key="7">
    <source>
        <dbReference type="PROSITE-ProRule" id="PRU00175"/>
    </source>
</evidence>
<feature type="domain" description="RING-type" evidence="11">
    <location>
        <begin position="187"/>
        <end position="455"/>
    </location>
</feature>
<evidence type="ECO:0000256" key="4">
    <source>
        <dbReference type="ARBA" id="ARBA00022771"/>
    </source>
</evidence>
<dbReference type="GO" id="GO:0008270">
    <property type="term" value="F:zinc ion binding"/>
    <property type="evidence" value="ECO:0007669"/>
    <property type="project" value="UniProtKB-KW"/>
</dbReference>
<keyword evidence="1" id="KW-0808">Transferase</keyword>
<evidence type="ECO:0000313" key="13">
    <source>
        <dbReference type="Proteomes" id="UP001178507"/>
    </source>
</evidence>
<name>A0AA36I0Z5_9DINO</name>
<evidence type="ECO:0008006" key="14">
    <source>
        <dbReference type="Google" id="ProtNLM"/>
    </source>
</evidence>
<proteinExistence type="predicted"/>
<accession>A0AA36I0Z5</accession>
<keyword evidence="13" id="KW-1185">Reference proteome</keyword>
<keyword evidence="5" id="KW-0833">Ubl conjugation pathway</keyword>
<dbReference type="AlphaFoldDB" id="A0AA36I0Z5"/>
<dbReference type="InterPro" id="IPR044066">
    <property type="entry name" value="TRIAD_supradom"/>
</dbReference>
<dbReference type="SMART" id="SM00184">
    <property type="entry name" value="RING"/>
    <property type="match status" value="2"/>
</dbReference>
<dbReference type="GO" id="GO:0004842">
    <property type="term" value="F:ubiquitin-protein transferase activity"/>
    <property type="evidence" value="ECO:0007669"/>
    <property type="project" value="InterPro"/>
</dbReference>
<keyword evidence="6" id="KW-0862">Zinc</keyword>
<reference evidence="12" key="1">
    <citation type="submission" date="2023-08" db="EMBL/GenBank/DDBJ databases">
        <authorList>
            <person name="Chen Y."/>
            <person name="Shah S."/>
            <person name="Dougan E. K."/>
            <person name="Thang M."/>
            <person name="Chan C."/>
        </authorList>
    </citation>
    <scope>NUCLEOTIDE SEQUENCE</scope>
</reference>
<evidence type="ECO:0000259" key="10">
    <source>
        <dbReference type="PROSITE" id="PS50089"/>
    </source>
</evidence>
<feature type="domain" description="RING-type" evidence="10">
    <location>
        <begin position="191"/>
        <end position="239"/>
    </location>
</feature>
<evidence type="ECO:0000259" key="11">
    <source>
        <dbReference type="PROSITE" id="PS51873"/>
    </source>
</evidence>
<keyword evidence="9" id="KW-0472">Membrane</keyword>
<evidence type="ECO:0000256" key="8">
    <source>
        <dbReference type="SAM" id="MobiDB-lite"/>
    </source>
</evidence>
<feature type="transmembrane region" description="Helical" evidence="9">
    <location>
        <begin position="107"/>
        <end position="127"/>
    </location>
</feature>
<feature type="compositionally biased region" description="Polar residues" evidence="8">
    <location>
        <begin position="1"/>
        <end position="18"/>
    </location>
</feature>
<evidence type="ECO:0000256" key="5">
    <source>
        <dbReference type="ARBA" id="ARBA00022786"/>
    </source>
</evidence>
<dbReference type="Gene3D" id="3.30.40.10">
    <property type="entry name" value="Zinc/RING finger domain, C3HC4 (zinc finger)"/>
    <property type="match status" value="1"/>
</dbReference>
<sequence length="463" mass="52039">MDCCSPSESKVPTPSEPTLTEMLPQRQPRFCPGCSISHEEKGRLLRPARGRFSTSPAPMDVPWQGHVAWVAEHFVALGRLQVIYLLERLPLMADGHGNMTLQQATMAVLVLGGGALLWLSLRAAWIFTEALAFLLASAVILVLQLLQMALPYLLVLALVLYLSRLLHSPSLQKEWLDFLWSRQLTAASVDCPICAESLEDNAWQMASLPCCARKLCWSCLRRHAESVIDDARPEMNCPLLCKAPVPDVMVLCAFRRHQWSWQGLDLLGGRGRRKLRAYERWSLTSGLAASCAARMEDVVHCPGSDCSHMWLLPRDLRRAKASQEPGSRWDPRSWPLARHMGFYTAPLVGARGQDSRCVHCPRCQLEYCLLCSQLWEQLGSCHKGKSCLEFDAALPQTQRCKERRWAGAKPCPGCGVRTLRSMGCNHMTCTQCAMHWCWVCARPWQPWHYGCTQTQPTGDCALM</sequence>
<dbReference type="Pfam" id="PF22191">
    <property type="entry name" value="IBR_1"/>
    <property type="match status" value="1"/>
</dbReference>
<dbReference type="GO" id="GO:0016567">
    <property type="term" value="P:protein ubiquitination"/>
    <property type="evidence" value="ECO:0007669"/>
    <property type="project" value="InterPro"/>
</dbReference>
<evidence type="ECO:0000256" key="2">
    <source>
        <dbReference type="ARBA" id="ARBA00022723"/>
    </source>
</evidence>
<dbReference type="CDD" id="cd20336">
    <property type="entry name" value="Rcat_RBR"/>
    <property type="match status" value="1"/>
</dbReference>
<evidence type="ECO:0000313" key="12">
    <source>
        <dbReference type="EMBL" id="CAJ1378129.1"/>
    </source>
</evidence>
<dbReference type="InterPro" id="IPR013083">
    <property type="entry name" value="Znf_RING/FYVE/PHD"/>
</dbReference>
<dbReference type="InterPro" id="IPR001841">
    <property type="entry name" value="Znf_RING"/>
</dbReference>
<protein>
    <recommendedName>
        <fullName evidence="14">RING-type domain-containing protein</fullName>
    </recommendedName>
</protein>
<dbReference type="Gene3D" id="1.20.120.1750">
    <property type="match status" value="1"/>
</dbReference>
<keyword evidence="3" id="KW-0677">Repeat</keyword>
<feature type="transmembrane region" description="Helical" evidence="9">
    <location>
        <begin position="133"/>
        <end position="162"/>
    </location>
</feature>
<gene>
    <name evidence="12" type="ORF">EVOR1521_LOCUS6755</name>
</gene>
<dbReference type="InterPro" id="IPR031127">
    <property type="entry name" value="E3_UB_ligase_RBR"/>
</dbReference>
<feature type="region of interest" description="Disordered" evidence="8">
    <location>
        <begin position="1"/>
        <end position="20"/>
    </location>
</feature>
<dbReference type="PANTHER" id="PTHR11685">
    <property type="entry name" value="RBR FAMILY RING FINGER AND IBR DOMAIN-CONTAINING"/>
    <property type="match status" value="1"/>
</dbReference>
<dbReference type="Proteomes" id="UP001178507">
    <property type="component" value="Unassembled WGS sequence"/>
</dbReference>
<organism evidence="12 13">
    <name type="scientific">Effrenium voratum</name>
    <dbReference type="NCBI Taxonomy" id="2562239"/>
    <lineage>
        <taxon>Eukaryota</taxon>
        <taxon>Sar</taxon>
        <taxon>Alveolata</taxon>
        <taxon>Dinophyceae</taxon>
        <taxon>Suessiales</taxon>
        <taxon>Symbiodiniaceae</taxon>
        <taxon>Effrenium</taxon>
    </lineage>
</organism>
<dbReference type="EMBL" id="CAUJNA010000515">
    <property type="protein sequence ID" value="CAJ1378129.1"/>
    <property type="molecule type" value="Genomic_DNA"/>
</dbReference>
<comment type="caution">
    <text evidence="12">The sequence shown here is derived from an EMBL/GenBank/DDBJ whole genome shotgun (WGS) entry which is preliminary data.</text>
</comment>
<keyword evidence="9" id="KW-0812">Transmembrane</keyword>
<dbReference type="PROSITE" id="PS50089">
    <property type="entry name" value="ZF_RING_2"/>
    <property type="match status" value="1"/>
</dbReference>
<keyword evidence="9" id="KW-1133">Transmembrane helix</keyword>
<evidence type="ECO:0000256" key="6">
    <source>
        <dbReference type="ARBA" id="ARBA00022833"/>
    </source>
</evidence>
<dbReference type="PROSITE" id="PS51873">
    <property type="entry name" value="TRIAD"/>
    <property type="match status" value="1"/>
</dbReference>